<feature type="compositionally biased region" description="Low complexity" evidence="6">
    <location>
        <begin position="395"/>
        <end position="414"/>
    </location>
</feature>
<evidence type="ECO:0000259" key="8">
    <source>
        <dbReference type="Pfam" id="PF20684"/>
    </source>
</evidence>
<feature type="transmembrane region" description="Helical" evidence="7">
    <location>
        <begin position="132"/>
        <end position="153"/>
    </location>
</feature>
<evidence type="ECO:0000313" key="10">
    <source>
        <dbReference type="Proteomes" id="UP000698800"/>
    </source>
</evidence>
<name>A0A9P8IC24_9PEZI</name>
<keyword evidence="2 7" id="KW-0812">Transmembrane</keyword>
<feature type="region of interest" description="Disordered" evidence="6">
    <location>
        <begin position="345"/>
        <end position="420"/>
    </location>
</feature>
<feature type="transmembrane region" description="Helical" evidence="7">
    <location>
        <begin position="242"/>
        <end position="263"/>
    </location>
</feature>
<evidence type="ECO:0000256" key="7">
    <source>
        <dbReference type="SAM" id="Phobius"/>
    </source>
</evidence>
<proteinExistence type="inferred from homology"/>
<dbReference type="AlphaFoldDB" id="A0A9P8IC24"/>
<dbReference type="EMBL" id="JAGHQL010000078">
    <property type="protein sequence ID" value="KAH0541442.1"/>
    <property type="molecule type" value="Genomic_DNA"/>
</dbReference>
<dbReference type="InterPro" id="IPR052337">
    <property type="entry name" value="SAT4-like"/>
</dbReference>
<dbReference type="InterPro" id="IPR049326">
    <property type="entry name" value="Rhodopsin_dom_fungi"/>
</dbReference>
<feature type="domain" description="Rhodopsin" evidence="8">
    <location>
        <begin position="103"/>
        <end position="251"/>
    </location>
</feature>
<comment type="subcellular location">
    <subcellularLocation>
        <location evidence="1">Membrane</location>
        <topology evidence="1">Multi-pass membrane protein</topology>
    </subcellularLocation>
</comment>
<evidence type="ECO:0000313" key="9">
    <source>
        <dbReference type="EMBL" id="KAH0541442.1"/>
    </source>
</evidence>
<feature type="transmembrane region" description="Helical" evidence="7">
    <location>
        <begin position="26"/>
        <end position="46"/>
    </location>
</feature>
<evidence type="ECO:0000256" key="6">
    <source>
        <dbReference type="SAM" id="MobiDB-lite"/>
    </source>
</evidence>
<evidence type="ECO:0000256" key="3">
    <source>
        <dbReference type="ARBA" id="ARBA00022989"/>
    </source>
</evidence>
<dbReference type="GO" id="GO:0016020">
    <property type="term" value="C:membrane"/>
    <property type="evidence" value="ECO:0007669"/>
    <property type="project" value="UniProtKB-SubCell"/>
</dbReference>
<dbReference type="PANTHER" id="PTHR33048">
    <property type="entry name" value="PTH11-LIKE INTEGRAL MEMBRANE PROTEIN (AFU_ORTHOLOGUE AFUA_5G11245)"/>
    <property type="match status" value="1"/>
</dbReference>
<feature type="compositionally biased region" description="Pro residues" evidence="6">
    <location>
        <begin position="455"/>
        <end position="470"/>
    </location>
</feature>
<feature type="compositionally biased region" description="Polar residues" evidence="6">
    <location>
        <begin position="345"/>
        <end position="355"/>
    </location>
</feature>
<feature type="transmembrane region" description="Helical" evidence="7">
    <location>
        <begin position="208"/>
        <end position="230"/>
    </location>
</feature>
<sequence>MLDRRLYSNVPPPARTSREDHPTLLVTYWCSFFALGIILFRLAGRYVRTEQLFREDKIMAFSIVPLLSRLALIHVVLIYGTNNAITIGLGPVQIHKREIGSRLKFTITGFLARLTHQHWKKSFGIGLQITKWTLLASFILVVIGTIAECQPFPHYWQVVPDPGPRCRQGYVQLLVMGVCNVITDLLLVFFPIPIILRSQMSVKRKCQLSLLFALSLFPAGITLYRIPAIIERKGIQQYRTLWASIEILAAAAVANALVLGSFVRDRGPKKAKYKPSFAGTESEEWPSIRRGTAATAFWGSDEDLVRDMGLGLDPEMRAMERTVPVRPAPIAGPHPSKRVDLHSANWQFPTSNDGDSSIDLKGSPSRSPMEGSVSSPKVSFFDVGGLLDDPDRRSGSSSTAAGAANNGHSNAFSSPTSAPNRGSAAILQDIGGLLSSDNRKLSNVRNFSRNRTQPEAPPPPAEIAPTPDRPPQSRTPNLTLVRSGTTQSLQDVGGLLRD</sequence>
<comment type="caution">
    <text evidence="9">The sequence shown here is derived from an EMBL/GenBank/DDBJ whole genome shotgun (WGS) entry which is preliminary data.</text>
</comment>
<dbReference type="OrthoDB" id="5398233at2759"/>
<dbReference type="PANTHER" id="PTHR33048:SF19">
    <property type="entry name" value="MEMBRANE PROTEIN PTH11-LIKE, PUTATIVE (AFU_ORTHOLOGUE AFUA_1G14080)-RELATED"/>
    <property type="match status" value="1"/>
</dbReference>
<evidence type="ECO:0000256" key="4">
    <source>
        <dbReference type="ARBA" id="ARBA00023136"/>
    </source>
</evidence>
<feature type="compositionally biased region" description="Polar residues" evidence="6">
    <location>
        <begin position="443"/>
        <end position="453"/>
    </location>
</feature>
<feature type="transmembrane region" description="Helical" evidence="7">
    <location>
        <begin position="173"/>
        <end position="196"/>
    </location>
</feature>
<feature type="compositionally biased region" description="Polar residues" evidence="6">
    <location>
        <begin position="472"/>
        <end position="490"/>
    </location>
</feature>
<comment type="similarity">
    <text evidence="5">Belongs to the SAT4 family.</text>
</comment>
<dbReference type="Pfam" id="PF20684">
    <property type="entry name" value="Fung_rhodopsin"/>
    <property type="match status" value="1"/>
</dbReference>
<accession>A0A9P8IC24</accession>
<keyword evidence="3 7" id="KW-1133">Transmembrane helix</keyword>
<reference evidence="9" key="1">
    <citation type="submission" date="2021-03" db="EMBL/GenBank/DDBJ databases">
        <title>Comparative genomics and phylogenomic investigation of the class Geoglossomycetes provide insights into ecological specialization and systematics.</title>
        <authorList>
            <person name="Melie T."/>
            <person name="Pirro S."/>
            <person name="Miller A.N."/>
            <person name="Quandt A."/>
        </authorList>
    </citation>
    <scope>NUCLEOTIDE SEQUENCE</scope>
    <source>
        <strain evidence="9">GBOQ0MN5Z8</strain>
    </source>
</reference>
<feature type="region of interest" description="Disordered" evidence="6">
    <location>
        <begin position="443"/>
        <end position="498"/>
    </location>
</feature>
<keyword evidence="4 7" id="KW-0472">Membrane</keyword>
<gene>
    <name evidence="9" type="ORF">FGG08_004051</name>
</gene>
<feature type="transmembrane region" description="Helical" evidence="7">
    <location>
        <begin position="58"/>
        <end position="79"/>
    </location>
</feature>
<evidence type="ECO:0000256" key="2">
    <source>
        <dbReference type="ARBA" id="ARBA00022692"/>
    </source>
</evidence>
<evidence type="ECO:0000256" key="1">
    <source>
        <dbReference type="ARBA" id="ARBA00004141"/>
    </source>
</evidence>
<evidence type="ECO:0000256" key="5">
    <source>
        <dbReference type="ARBA" id="ARBA00038359"/>
    </source>
</evidence>
<organism evidence="9 10">
    <name type="scientific">Glutinoglossum americanum</name>
    <dbReference type="NCBI Taxonomy" id="1670608"/>
    <lineage>
        <taxon>Eukaryota</taxon>
        <taxon>Fungi</taxon>
        <taxon>Dikarya</taxon>
        <taxon>Ascomycota</taxon>
        <taxon>Pezizomycotina</taxon>
        <taxon>Geoglossomycetes</taxon>
        <taxon>Geoglossales</taxon>
        <taxon>Geoglossaceae</taxon>
        <taxon>Glutinoglossum</taxon>
    </lineage>
</organism>
<dbReference type="Proteomes" id="UP000698800">
    <property type="component" value="Unassembled WGS sequence"/>
</dbReference>
<protein>
    <recommendedName>
        <fullName evidence="8">Rhodopsin domain-containing protein</fullName>
    </recommendedName>
</protein>
<keyword evidence="10" id="KW-1185">Reference proteome</keyword>